<evidence type="ECO:0000313" key="1">
    <source>
        <dbReference type="EMBL" id="MBL4929315.1"/>
    </source>
</evidence>
<evidence type="ECO:0000313" key="2">
    <source>
        <dbReference type="Proteomes" id="UP000619033"/>
    </source>
</evidence>
<proteinExistence type="predicted"/>
<organism evidence="1 2">
    <name type="scientific">Fuscibacter oryzae</name>
    <dbReference type="NCBI Taxonomy" id="2803939"/>
    <lineage>
        <taxon>Bacteria</taxon>
        <taxon>Pseudomonadati</taxon>
        <taxon>Pseudomonadota</taxon>
        <taxon>Alphaproteobacteria</taxon>
        <taxon>Rhodobacterales</taxon>
        <taxon>Paracoccaceae</taxon>
        <taxon>Fuscibacter</taxon>
    </lineage>
</organism>
<dbReference type="Proteomes" id="UP000619033">
    <property type="component" value="Unassembled WGS sequence"/>
</dbReference>
<dbReference type="RefSeq" id="WP_202661851.1">
    <property type="nucleotide sequence ID" value="NZ_JAESVP010000007.1"/>
</dbReference>
<accession>A0A8J7SU72</accession>
<dbReference type="Pfam" id="PF05954">
    <property type="entry name" value="Phage_GPD"/>
    <property type="match status" value="1"/>
</dbReference>
<comment type="caution">
    <text evidence="1">The sequence shown here is derived from an EMBL/GenBank/DDBJ whole genome shotgun (WGS) entry which is preliminary data.</text>
</comment>
<gene>
    <name evidence="1" type="ORF">JI744_14505</name>
</gene>
<name>A0A8J7SU72_9RHOB</name>
<dbReference type="SUPFAM" id="SSF69279">
    <property type="entry name" value="Phage tail proteins"/>
    <property type="match status" value="1"/>
</dbReference>
<dbReference type="AlphaFoldDB" id="A0A8J7SU72"/>
<protein>
    <submittedName>
        <fullName evidence="1">Late control protein D</fullName>
    </submittedName>
</protein>
<dbReference type="EMBL" id="JAESVP010000007">
    <property type="protein sequence ID" value="MBL4929315.1"/>
    <property type="molecule type" value="Genomic_DNA"/>
</dbReference>
<keyword evidence="2" id="KW-1185">Reference proteome</keyword>
<sequence>MDWAPAVRVTVDGTDMSAIFRQRLVSMQLTDTAGVQSDTVSIVLADGGPFGKLELPKTGAEIEVALGYGFSAQVVGLYVAEEIGASGPPDQVTIRGYSSPFGGTNGGKAPINDAKTRSWPDGLTVSAIVAKIAKEDGMQAAVSAEAGKVKPGHLDQIDESDMALLSRMARDNGLIFKPGGGKLVMVKAGESTSASGQKIPTVSLRPPQVSRWTLAVKRPEAVKKVVTKYRNLKTNTTEEVEMESPSATGGDGSYGDKLLAQVTTTRKVQTTYTSKETATAAADAAAKEAYRKSQQMDVDLPGRADLMAEGRLILSGFRPGVDREWLIAEVQHQMDSQGWRTRVQCELPPV</sequence>
<reference evidence="1" key="1">
    <citation type="submission" date="2021-01" db="EMBL/GenBank/DDBJ databases">
        <title>Genome seq and assembly of Tabrizicola sp. KVB23.</title>
        <authorList>
            <person name="Chhetri G."/>
        </authorList>
    </citation>
    <scope>NUCLEOTIDE SEQUENCE</scope>
    <source>
        <strain evidence="1">KVB23</strain>
    </source>
</reference>